<organism evidence="2 3">
    <name type="scientific">Blattamonas nauphoetae</name>
    <dbReference type="NCBI Taxonomy" id="2049346"/>
    <lineage>
        <taxon>Eukaryota</taxon>
        <taxon>Metamonada</taxon>
        <taxon>Preaxostyla</taxon>
        <taxon>Oxymonadida</taxon>
        <taxon>Blattamonas</taxon>
    </lineage>
</organism>
<proteinExistence type="predicted"/>
<evidence type="ECO:0000313" key="2">
    <source>
        <dbReference type="EMBL" id="KAK2963714.1"/>
    </source>
</evidence>
<feature type="region of interest" description="Disordered" evidence="1">
    <location>
        <begin position="1"/>
        <end position="22"/>
    </location>
</feature>
<dbReference type="EMBL" id="JARBJD010000005">
    <property type="protein sequence ID" value="KAK2963714.1"/>
    <property type="molecule type" value="Genomic_DNA"/>
</dbReference>
<reference evidence="2 3" key="1">
    <citation type="journal article" date="2022" name="bioRxiv">
        <title>Genomics of Preaxostyla Flagellates Illuminates Evolutionary Transitions and the Path Towards Mitochondrial Loss.</title>
        <authorList>
            <person name="Novak L.V.F."/>
            <person name="Treitli S.C."/>
            <person name="Pyrih J."/>
            <person name="Halakuc P."/>
            <person name="Pipaliya S.V."/>
            <person name="Vacek V."/>
            <person name="Brzon O."/>
            <person name="Soukal P."/>
            <person name="Eme L."/>
            <person name="Dacks J.B."/>
            <person name="Karnkowska A."/>
            <person name="Elias M."/>
            <person name="Hampl V."/>
        </authorList>
    </citation>
    <scope>NUCLEOTIDE SEQUENCE [LARGE SCALE GENOMIC DNA]</scope>
    <source>
        <strain evidence="2">NAU3</strain>
        <tissue evidence="2">Gut</tissue>
    </source>
</reference>
<evidence type="ECO:0000313" key="3">
    <source>
        <dbReference type="Proteomes" id="UP001281761"/>
    </source>
</evidence>
<accession>A0ABQ9YIY1</accession>
<gene>
    <name evidence="2" type="ORF">BLNAU_1280</name>
</gene>
<protein>
    <submittedName>
        <fullName evidence="2">Uncharacterized protein</fullName>
    </submittedName>
</protein>
<dbReference type="Proteomes" id="UP001281761">
    <property type="component" value="Unassembled WGS sequence"/>
</dbReference>
<evidence type="ECO:0000256" key="1">
    <source>
        <dbReference type="SAM" id="MobiDB-lite"/>
    </source>
</evidence>
<comment type="caution">
    <text evidence="2">The sequence shown here is derived from an EMBL/GenBank/DDBJ whole genome shotgun (WGS) entry which is preliminary data.</text>
</comment>
<sequence length="689" mass="77961">MQYTPTNQMISPLSPTNRRAKTRRMRQVELPECAEDVIGNLHRYPLLVCLCLLFFDLITHLYLSNCLPKPIEQHFRDNVLSSILRHLINHLVSTGHLVLTCDPSDFDHFLNYVLNSMADSRPTNQSFFDDSKWLTVHAFICCLVFGIDSTLPFAMVNPKNSSPFQDSTPASIVTTQCQSLEWLNIPTEFGSALAHSNTQQSFDPFEGQEGSPVSLELTDLNTTIQSILSAHVNETSKITTEVGTWIRDLTPDKLTSFDLLPLGGFEMRMAFISCDIKVTHTWSPFLPSIAPTHDIMISPLSPTNRRAKTRRMRQVELPECAEDVIGNLHRYPLLVWYDPTASKDSEDSLLNDNHTKTLRSLVASKCEAGEEVEWHDLMEWFVCSVIGLNSKASWYNESFWFDWDDVVVDGFGTARINLFASHSSSSPPRSSQSFSDGITSLSQLFLDLIDHLSSSNCLPTRIEQHFRENVISSILRHLIDHLVITDRLVLTCDPSDFEELVRGFVGYAITSVPNDISLSDLMWAILFMNTWVHYMENHGFANPTVRLTTLELDLLTPQFTEFKELLEPELDEVKKYFDQKLIEEARRISSWKELLQKVAGGEEVENDTSFLKLPFFRPTLLSLQAKFQQLASSLDGSDENSTSSLHSSHSSPHTSLAAHLDSSLRTISSSSHLGTTITHQANRLKPIKY</sequence>
<feature type="compositionally biased region" description="Polar residues" evidence="1">
    <location>
        <begin position="1"/>
        <end position="17"/>
    </location>
</feature>
<keyword evidence="3" id="KW-1185">Reference proteome</keyword>
<name>A0ABQ9YIY1_9EUKA</name>